<accession>A0ACB0Z070</accession>
<gene>
    <name evidence="1" type="ORF">MENTE1834_LOCUS18903</name>
</gene>
<protein>
    <submittedName>
        <fullName evidence="1">Uncharacterized protein</fullName>
    </submittedName>
</protein>
<dbReference type="Proteomes" id="UP001497535">
    <property type="component" value="Unassembled WGS sequence"/>
</dbReference>
<evidence type="ECO:0000313" key="1">
    <source>
        <dbReference type="EMBL" id="CAK5071444.1"/>
    </source>
</evidence>
<organism evidence="1 2">
    <name type="scientific">Meloidogyne enterolobii</name>
    <name type="common">Root-knot nematode worm</name>
    <name type="synonym">Meloidogyne mayaguensis</name>
    <dbReference type="NCBI Taxonomy" id="390850"/>
    <lineage>
        <taxon>Eukaryota</taxon>
        <taxon>Metazoa</taxon>
        <taxon>Ecdysozoa</taxon>
        <taxon>Nematoda</taxon>
        <taxon>Chromadorea</taxon>
        <taxon>Rhabditida</taxon>
        <taxon>Tylenchina</taxon>
        <taxon>Tylenchomorpha</taxon>
        <taxon>Tylenchoidea</taxon>
        <taxon>Meloidogynidae</taxon>
        <taxon>Meloidogyninae</taxon>
        <taxon>Meloidogyne</taxon>
    </lineage>
</organism>
<comment type="caution">
    <text evidence="1">The sequence shown here is derived from an EMBL/GenBank/DDBJ whole genome shotgun (WGS) entry which is preliminary data.</text>
</comment>
<sequence>MGSVDDMIAVIWKRVEKDHAKAKMQFLVDQFEKHRDNEVYAREYQPERSKKGYDAVGDFLYWKRVRKIFFSKVN</sequence>
<name>A0ACB0Z070_MELEN</name>
<keyword evidence="2" id="KW-1185">Reference proteome</keyword>
<reference evidence="1" key="1">
    <citation type="submission" date="2023-11" db="EMBL/GenBank/DDBJ databases">
        <authorList>
            <person name="Poullet M."/>
        </authorList>
    </citation>
    <scope>NUCLEOTIDE SEQUENCE</scope>
    <source>
        <strain evidence="1">E1834</strain>
    </source>
</reference>
<evidence type="ECO:0000313" key="2">
    <source>
        <dbReference type="Proteomes" id="UP001497535"/>
    </source>
</evidence>
<proteinExistence type="predicted"/>
<dbReference type="EMBL" id="CAVMJV010000022">
    <property type="protein sequence ID" value="CAK5071444.1"/>
    <property type="molecule type" value="Genomic_DNA"/>
</dbReference>